<dbReference type="InterPro" id="IPR020588">
    <property type="entry name" value="RecA_ATP-bd"/>
</dbReference>
<dbReference type="GO" id="GO:0140664">
    <property type="term" value="F:ATP-dependent DNA damage sensor activity"/>
    <property type="evidence" value="ECO:0007669"/>
    <property type="project" value="InterPro"/>
</dbReference>
<name>A0A3P7BN26_NIPBR</name>
<evidence type="ECO:0000256" key="1">
    <source>
        <dbReference type="ARBA" id="ARBA00004123"/>
    </source>
</evidence>
<dbReference type="AlphaFoldDB" id="A0A3P7BN26"/>
<keyword evidence="2" id="KW-0539">Nucleus</keyword>
<sequence length="91" mass="10078">MYSGHPVVDKVLQTDLQYGKVSEIVGDSGVGKTQICYSVVANFLMNTTFSVAWLDSNGSFRASRLMRFLEGDEPSGKGEDKKTNRVPKEKM</sequence>
<dbReference type="PROSITE" id="PS50162">
    <property type="entry name" value="RECA_2"/>
    <property type="match status" value="1"/>
</dbReference>
<dbReference type="GO" id="GO:0033063">
    <property type="term" value="C:Rad51B-Rad51C-Rad51D-XRCC2 complex"/>
    <property type="evidence" value="ECO:0007669"/>
    <property type="project" value="TreeGrafter"/>
</dbReference>
<dbReference type="PANTHER" id="PTHR46457">
    <property type="entry name" value="DNA REPAIR PROTEIN RAD51 HOMOLOG 4"/>
    <property type="match status" value="1"/>
</dbReference>
<evidence type="ECO:0000313" key="5">
    <source>
        <dbReference type="EMBL" id="VDL87852.1"/>
    </source>
</evidence>
<protein>
    <recommendedName>
        <fullName evidence="4">RecA family profile 1 domain-containing protein</fullName>
    </recommendedName>
</protein>
<comment type="subcellular location">
    <subcellularLocation>
        <location evidence="1">Nucleus</location>
    </subcellularLocation>
</comment>
<dbReference type="Pfam" id="PF08423">
    <property type="entry name" value="Rad51"/>
    <property type="match status" value="1"/>
</dbReference>
<dbReference type="GO" id="GO:0005657">
    <property type="term" value="C:replication fork"/>
    <property type="evidence" value="ECO:0007669"/>
    <property type="project" value="TreeGrafter"/>
</dbReference>
<dbReference type="GO" id="GO:0005524">
    <property type="term" value="F:ATP binding"/>
    <property type="evidence" value="ECO:0007669"/>
    <property type="project" value="InterPro"/>
</dbReference>
<evidence type="ECO:0000259" key="4">
    <source>
        <dbReference type="PROSITE" id="PS50162"/>
    </source>
</evidence>
<accession>A0A3P7BN26</accession>
<organism evidence="5 6">
    <name type="scientific">Nippostrongylus brasiliensis</name>
    <name type="common">Rat hookworm</name>
    <dbReference type="NCBI Taxonomy" id="27835"/>
    <lineage>
        <taxon>Eukaryota</taxon>
        <taxon>Metazoa</taxon>
        <taxon>Ecdysozoa</taxon>
        <taxon>Nematoda</taxon>
        <taxon>Chromadorea</taxon>
        <taxon>Rhabditida</taxon>
        <taxon>Rhabditina</taxon>
        <taxon>Rhabditomorpha</taxon>
        <taxon>Strongyloidea</taxon>
        <taxon>Heligmosomidae</taxon>
        <taxon>Nippostrongylus</taxon>
    </lineage>
</organism>
<dbReference type="Gene3D" id="3.40.50.300">
    <property type="entry name" value="P-loop containing nucleotide triphosphate hydrolases"/>
    <property type="match status" value="1"/>
</dbReference>
<dbReference type="InterPro" id="IPR013632">
    <property type="entry name" value="Rad51_C"/>
</dbReference>
<dbReference type="GO" id="GO:0005815">
    <property type="term" value="C:microtubule organizing center"/>
    <property type="evidence" value="ECO:0007669"/>
    <property type="project" value="TreeGrafter"/>
</dbReference>
<dbReference type="GO" id="GO:0000723">
    <property type="term" value="P:telomere maintenance"/>
    <property type="evidence" value="ECO:0007669"/>
    <property type="project" value="TreeGrafter"/>
</dbReference>
<keyword evidence="6" id="KW-1185">Reference proteome</keyword>
<dbReference type="PANTHER" id="PTHR46457:SF1">
    <property type="entry name" value="DNA REPAIR PROTEIN RAD51 HOMOLOG 4"/>
    <property type="match status" value="1"/>
</dbReference>
<dbReference type="GO" id="GO:0007131">
    <property type="term" value="P:reciprocal meiotic recombination"/>
    <property type="evidence" value="ECO:0007669"/>
    <property type="project" value="TreeGrafter"/>
</dbReference>
<dbReference type="InterPro" id="IPR027417">
    <property type="entry name" value="P-loop_NTPase"/>
</dbReference>
<reference evidence="5 6" key="1">
    <citation type="submission" date="2018-11" db="EMBL/GenBank/DDBJ databases">
        <authorList>
            <consortium name="Pathogen Informatics"/>
        </authorList>
    </citation>
    <scope>NUCLEOTIDE SEQUENCE [LARGE SCALE GENOMIC DNA]</scope>
</reference>
<dbReference type="GO" id="GO:0000400">
    <property type="term" value="F:four-way junction DNA binding"/>
    <property type="evidence" value="ECO:0007669"/>
    <property type="project" value="TreeGrafter"/>
</dbReference>
<evidence type="ECO:0000256" key="3">
    <source>
        <dbReference type="SAM" id="MobiDB-lite"/>
    </source>
</evidence>
<evidence type="ECO:0000256" key="2">
    <source>
        <dbReference type="ARBA" id="ARBA00023242"/>
    </source>
</evidence>
<dbReference type="STRING" id="27835.A0A3P7BN26"/>
<dbReference type="GO" id="GO:0042148">
    <property type="term" value="P:DNA strand invasion"/>
    <property type="evidence" value="ECO:0007669"/>
    <property type="project" value="TreeGrafter"/>
</dbReference>
<dbReference type="GO" id="GO:0003697">
    <property type="term" value="F:single-stranded DNA binding"/>
    <property type="evidence" value="ECO:0007669"/>
    <property type="project" value="TreeGrafter"/>
</dbReference>
<proteinExistence type="predicted"/>
<evidence type="ECO:0000313" key="6">
    <source>
        <dbReference type="Proteomes" id="UP000271162"/>
    </source>
</evidence>
<dbReference type="InterPro" id="IPR051988">
    <property type="entry name" value="HRR_RAD51_Paralog"/>
</dbReference>
<dbReference type="SUPFAM" id="SSF52540">
    <property type="entry name" value="P-loop containing nucleoside triphosphate hydrolases"/>
    <property type="match status" value="1"/>
</dbReference>
<gene>
    <name evidence="5" type="ORF">NBR_LOCUS22794</name>
</gene>
<dbReference type="Proteomes" id="UP000271162">
    <property type="component" value="Unassembled WGS sequence"/>
</dbReference>
<dbReference type="EMBL" id="UYSL01029247">
    <property type="protein sequence ID" value="VDL87852.1"/>
    <property type="molecule type" value="Genomic_DNA"/>
</dbReference>
<feature type="domain" description="RecA family profile 1" evidence="4">
    <location>
        <begin position="1"/>
        <end position="91"/>
    </location>
</feature>
<feature type="region of interest" description="Disordered" evidence="3">
    <location>
        <begin position="70"/>
        <end position="91"/>
    </location>
</feature>
<dbReference type="GO" id="GO:0000724">
    <property type="term" value="P:double-strand break repair via homologous recombination"/>
    <property type="evidence" value="ECO:0007669"/>
    <property type="project" value="TreeGrafter"/>
</dbReference>